<evidence type="ECO:0000256" key="1">
    <source>
        <dbReference type="ARBA" id="ARBA00006089"/>
    </source>
</evidence>
<evidence type="ECO:0000259" key="7">
    <source>
        <dbReference type="PROSITE" id="PS50873"/>
    </source>
</evidence>
<dbReference type="InterPro" id="IPR044831">
    <property type="entry name" value="Ccp1-like"/>
</dbReference>
<evidence type="ECO:0000256" key="4">
    <source>
        <dbReference type="ARBA" id="ARBA00023002"/>
    </source>
</evidence>
<evidence type="ECO:0000313" key="9">
    <source>
        <dbReference type="Proteomes" id="UP000294003"/>
    </source>
</evidence>
<dbReference type="PRINTS" id="PR00458">
    <property type="entry name" value="PEROXIDASE"/>
</dbReference>
<dbReference type="PROSITE" id="PS50873">
    <property type="entry name" value="PEROXIDASE_4"/>
    <property type="match status" value="1"/>
</dbReference>
<comment type="cofactor">
    <cofactor evidence="6">
        <name>Ca(2+)</name>
        <dbReference type="ChEBI" id="CHEBI:29108"/>
    </cofactor>
    <text evidence="6">Binds 2 calcium ions per subunit.</text>
</comment>
<organism evidence="8 9">
    <name type="scientific">Monosporascus cannonballus</name>
    <dbReference type="NCBI Taxonomy" id="155416"/>
    <lineage>
        <taxon>Eukaryota</taxon>
        <taxon>Fungi</taxon>
        <taxon>Dikarya</taxon>
        <taxon>Ascomycota</taxon>
        <taxon>Pezizomycotina</taxon>
        <taxon>Sordariomycetes</taxon>
        <taxon>Xylariomycetidae</taxon>
        <taxon>Xylariales</taxon>
        <taxon>Xylariales incertae sedis</taxon>
        <taxon>Monosporascus</taxon>
    </lineage>
</organism>
<keyword evidence="6" id="KW-0479">Metal-binding</keyword>
<dbReference type="Proteomes" id="UP000294003">
    <property type="component" value="Unassembled WGS sequence"/>
</dbReference>
<dbReference type="Pfam" id="PF00141">
    <property type="entry name" value="peroxidase"/>
    <property type="match status" value="1"/>
</dbReference>
<keyword evidence="5" id="KW-0325">Glycoprotein</keyword>
<dbReference type="PANTHER" id="PTHR31356">
    <property type="entry name" value="THYLAKOID LUMENAL 29 KDA PROTEIN, CHLOROPLASTIC-RELATED"/>
    <property type="match status" value="1"/>
</dbReference>
<keyword evidence="6" id="KW-0106">Calcium</keyword>
<evidence type="ECO:0000256" key="3">
    <source>
        <dbReference type="ARBA" id="ARBA00022617"/>
    </source>
</evidence>
<dbReference type="Gene3D" id="1.10.520.10">
    <property type="match status" value="1"/>
</dbReference>
<reference evidence="8 9" key="1">
    <citation type="submission" date="2018-06" db="EMBL/GenBank/DDBJ databases">
        <title>Complete Genomes of Monosporascus.</title>
        <authorList>
            <person name="Robinson A.J."/>
            <person name="Natvig D.O."/>
        </authorList>
    </citation>
    <scope>NUCLEOTIDE SEQUENCE [LARGE SCALE GENOMIC DNA]</scope>
    <source>
        <strain evidence="8 9">CBS 609.92</strain>
    </source>
</reference>
<keyword evidence="3" id="KW-0349">Heme</keyword>
<dbReference type="Gene3D" id="1.10.420.10">
    <property type="entry name" value="Peroxidase, domain 2"/>
    <property type="match status" value="1"/>
</dbReference>
<evidence type="ECO:0000313" key="8">
    <source>
        <dbReference type="EMBL" id="RYO75374.1"/>
    </source>
</evidence>
<dbReference type="InterPro" id="IPR001621">
    <property type="entry name" value="Ligninase"/>
</dbReference>
<evidence type="ECO:0000256" key="6">
    <source>
        <dbReference type="RuleBase" id="RU363051"/>
    </source>
</evidence>
<dbReference type="EMBL" id="QJNS01000704">
    <property type="protein sequence ID" value="RYO75374.1"/>
    <property type="molecule type" value="Genomic_DNA"/>
</dbReference>
<comment type="similarity">
    <text evidence="1 6">Belongs to the peroxidase family. Ligninase subfamily.</text>
</comment>
<keyword evidence="4 6" id="KW-0560">Oxidoreductase</keyword>
<keyword evidence="9" id="KW-1185">Reference proteome</keyword>
<comment type="caution">
    <text evidence="8">The sequence shown here is derived from an EMBL/GenBank/DDBJ whole genome shotgun (WGS) entry which is preliminary data.</text>
</comment>
<dbReference type="InterPro" id="IPR002016">
    <property type="entry name" value="Haem_peroxidase"/>
</dbReference>
<gene>
    <name evidence="8" type="ORF">DL762_010045</name>
</gene>
<evidence type="ECO:0000256" key="2">
    <source>
        <dbReference type="ARBA" id="ARBA00022559"/>
    </source>
</evidence>
<name>A0ABY0GW60_9PEZI</name>
<dbReference type="EC" id="1.11.1.-" evidence="6"/>
<dbReference type="InterPro" id="IPR010255">
    <property type="entry name" value="Haem_peroxidase_sf"/>
</dbReference>
<keyword evidence="3" id="KW-0408">Iron</keyword>
<proteinExistence type="inferred from homology"/>
<protein>
    <recommendedName>
        <fullName evidence="6">Peroxidase</fullName>
        <ecNumber evidence="6">1.11.1.-</ecNumber>
    </recommendedName>
</protein>
<accession>A0ABY0GW60</accession>
<feature type="domain" description="Plant heme peroxidase family profile" evidence="7">
    <location>
        <begin position="80"/>
        <end position="335"/>
    </location>
</feature>
<evidence type="ECO:0000256" key="5">
    <source>
        <dbReference type="ARBA" id="ARBA00023180"/>
    </source>
</evidence>
<dbReference type="PRINTS" id="PR00462">
    <property type="entry name" value="LIGNINASE"/>
</dbReference>
<sequence>MKPCPLTIGLLATQTLAYPSMDRLLAEIQASDDVQLEGRSTTLIGDLLDAVSTPVGDAIKQILEGASAIADGAMYKAPGALGSDAYLARGAIRQGFHDAATWDKNSAYGGADGSLLLSDELSRPDNRGLEPIGAQTMAWFNKYKQYGASMADLIQTAALAAVVSCPGGSRIRHFVGRKDDSRAGPTGKLPTPFQDAKSLIDLFTAKTFTASDLIALIGSHTASKQRFVDPARAETPQDSSPNVWNTKYYSETLSSDNKTILVFPSDRNLATYSSTKAQWNTFAGAGADAVWKPAFAAAYFRMSMLGVNNLNDLTELSSFTGLERGRAFASARTKSPTLIPILPLGNLILTAPSAAFPGCGSS</sequence>
<keyword evidence="2 6" id="KW-0575">Peroxidase</keyword>
<dbReference type="PANTHER" id="PTHR31356:SF66">
    <property type="entry name" value="CATALASE-PEROXIDASE"/>
    <property type="match status" value="1"/>
</dbReference>
<dbReference type="SUPFAM" id="SSF48113">
    <property type="entry name" value="Heme-dependent peroxidases"/>
    <property type="match status" value="1"/>
</dbReference>